<organism evidence="1 2">
    <name type="scientific">Acaulospora colombiana</name>
    <dbReference type="NCBI Taxonomy" id="27376"/>
    <lineage>
        <taxon>Eukaryota</taxon>
        <taxon>Fungi</taxon>
        <taxon>Fungi incertae sedis</taxon>
        <taxon>Mucoromycota</taxon>
        <taxon>Glomeromycotina</taxon>
        <taxon>Glomeromycetes</taxon>
        <taxon>Diversisporales</taxon>
        <taxon>Acaulosporaceae</taxon>
        <taxon>Acaulospora</taxon>
    </lineage>
</organism>
<gene>
    <name evidence="1" type="ORF">ACOLOM_LOCUS14367</name>
</gene>
<dbReference type="EMBL" id="CAJVPT010072761">
    <property type="protein sequence ID" value="CAG8782176.1"/>
    <property type="molecule type" value="Genomic_DNA"/>
</dbReference>
<name>A0ACA9R9D2_9GLOM</name>
<evidence type="ECO:0000313" key="2">
    <source>
        <dbReference type="Proteomes" id="UP000789525"/>
    </source>
</evidence>
<proteinExistence type="predicted"/>
<reference evidence="1" key="1">
    <citation type="submission" date="2021-06" db="EMBL/GenBank/DDBJ databases">
        <authorList>
            <person name="Kallberg Y."/>
            <person name="Tangrot J."/>
            <person name="Rosling A."/>
        </authorList>
    </citation>
    <scope>NUCLEOTIDE SEQUENCE</scope>
    <source>
        <strain evidence="1">CL356</strain>
    </source>
</reference>
<accession>A0ACA9R9D2</accession>
<comment type="caution">
    <text evidence="1">The sequence shown here is derived from an EMBL/GenBank/DDBJ whole genome shotgun (WGS) entry which is preliminary data.</text>
</comment>
<evidence type="ECO:0000313" key="1">
    <source>
        <dbReference type="EMBL" id="CAG8782176.1"/>
    </source>
</evidence>
<feature type="non-terminal residue" evidence="1">
    <location>
        <position position="57"/>
    </location>
</feature>
<keyword evidence="2" id="KW-1185">Reference proteome</keyword>
<protein>
    <submittedName>
        <fullName evidence="1">11922_t:CDS:1</fullName>
    </submittedName>
</protein>
<dbReference type="Proteomes" id="UP000789525">
    <property type="component" value="Unassembled WGS sequence"/>
</dbReference>
<feature type="non-terminal residue" evidence="1">
    <location>
        <position position="1"/>
    </location>
</feature>
<sequence length="57" mass="6174">LAAIFAPVRLLQHVETGAINDQRIQEEEGLLWICQHQEAVSGEKGGPKDSGHSPTPN</sequence>